<dbReference type="Proteomes" id="UP000005824">
    <property type="component" value="Unassembled WGS sequence"/>
</dbReference>
<feature type="region of interest" description="Disordered" evidence="1">
    <location>
        <begin position="36"/>
        <end position="86"/>
    </location>
</feature>
<dbReference type="RefSeq" id="WP_006979021.1">
    <property type="nucleotide sequence ID" value="NZ_ABVL01000004.1"/>
</dbReference>
<dbReference type="AlphaFoldDB" id="B4CYF7"/>
<sequence precursor="true">MAKVFIGIALLFMLATAGVGFMLKGNVDKLQTSLSKTKGQIADAEGKARAAKNDAEKAQKDAKDAGDKAAAAEKTAADKTKEADDAKMQLAEAKQVLESKEKELAAAKASTNPADPNAPKQADIDALKAQLADATAKEQAAEKDAEANKLAADAAVAKGAENDRQLAELRKKDHERDLGIMRPGLHGRILAVNSGWNFVVLSVGDKNGVLVNSSLVVVRGNEPVARLRVTSVEPSTAIADVLPGTVRKGVTVQPGDTVIFEGTRGNQQTTKPAPDSAPAPAPTLPVAPAPGLPNS</sequence>
<evidence type="ECO:0000313" key="2">
    <source>
        <dbReference type="EMBL" id="EDY20498.1"/>
    </source>
</evidence>
<gene>
    <name evidence="2" type="ORF">CfE428DRAFT_1695</name>
</gene>
<dbReference type="InParanoid" id="B4CYF7"/>
<comment type="caution">
    <text evidence="2">The sequence shown here is derived from an EMBL/GenBank/DDBJ whole genome shotgun (WGS) entry which is preliminary data.</text>
</comment>
<feature type="compositionally biased region" description="Basic and acidic residues" evidence="1">
    <location>
        <begin position="44"/>
        <end position="86"/>
    </location>
</feature>
<proteinExistence type="predicted"/>
<organism evidence="2 3">
    <name type="scientific">Chthoniobacter flavus Ellin428</name>
    <dbReference type="NCBI Taxonomy" id="497964"/>
    <lineage>
        <taxon>Bacteria</taxon>
        <taxon>Pseudomonadati</taxon>
        <taxon>Verrucomicrobiota</taxon>
        <taxon>Spartobacteria</taxon>
        <taxon>Chthoniobacterales</taxon>
        <taxon>Chthoniobacteraceae</taxon>
        <taxon>Chthoniobacter</taxon>
    </lineage>
</organism>
<feature type="region of interest" description="Disordered" evidence="1">
    <location>
        <begin position="260"/>
        <end position="295"/>
    </location>
</feature>
<accession>B4CYF7</accession>
<dbReference type="eggNOG" id="COG1196">
    <property type="taxonomic scope" value="Bacteria"/>
</dbReference>
<evidence type="ECO:0000313" key="3">
    <source>
        <dbReference type="Proteomes" id="UP000005824"/>
    </source>
</evidence>
<keyword evidence="3" id="KW-1185">Reference proteome</keyword>
<dbReference type="EMBL" id="ABVL01000004">
    <property type="protein sequence ID" value="EDY20498.1"/>
    <property type="molecule type" value="Genomic_DNA"/>
</dbReference>
<reference evidence="2 3" key="1">
    <citation type="journal article" date="2011" name="J. Bacteriol.">
        <title>Genome sequence of Chthoniobacter flavus Ellin428, an aerobic heterotrophic soil bacterium.</title>
        <authorList>
            <person name="Kant R."/>
            <person name="van Passel M.W."/>
            <person name="Palva A."/>
            <person name="Lucas S."/>
            <person name="Lapidus A."/>
            <person name="Glavina Del Rio T."/>
            <person name="Dalin E."/>
            <person name="Tice H."/>
            <person name="Bruce D."/>
            <person name="Goodwin L."/>
            <person name="Pitluck S."/>
            <person name="Larimer F.W."/>
            <person name="Land M.L."/>
            <person name="Hauser L."/>
            <person name="Sangwan P."/>
            <person name="de Vos W.M."/>
            <person name="Janssen P.H."/>
            <person name="Smidt H."/>
        </authorList>
    </citation>
    <scope>NUCLEOTIDE SEQUENCE [LARGE SCALE GENOMIC DNA]</scope>
    <source>
        <strain evidence="2 3">Ellin428</strain>
    </source>
</reference>
<protein>
    <submittedName>
        <fullName evidence="2">Uncharacterized protein</fullName>
    </submittedName>
</protein>
<evidence type="ECO:0000256" key="1">
    <source>
        <dbReference type="SAM" id="MobiDB-lite"/>
    </source>
</evidence>
<feature type="compositionally biased region" description="Pro residues" evidence="1">
    <location>
        <begin position="275"/>
        <end position="295"/>
    </location>
</feature>
<dbReference type="STRING" id="497964.CfE428DRAFT_1695"/>
<name>B4CYF7_9BACT</name>